<protein>
    <submittedName>
        <fullName evidence="3">Uncharacterized protein</fullName>
    </submittedName>
</protein>
<keyword evidence="2" id="KW-0472">Membrane</keyword>
<dbReference type="AlphaFoldDB" id="A0A1E1KYP8"/>
<evidence type="ECO:0000256" key="1">
    <source>
        <dbReference type="SAM" id="MobiDB-lite"/>
    </source>
</evidence>
<feature type="region of interest" description="Disordered" evidence="1">
    <location>
        <begin position="54"/>
        <end position="85"/>
    </location>
</feature>
<accession>A0A1E1KYP8</accession>
<feature type="compositionally biased region" description="Basic and acidic residues" evidence="1">
    <location>
        <begin position="68"/>
        <end position="85"/>
    </location>
</feature>
<reference evidence="4" key="1">
    <citation type="submission" date="2016-03" db="EMBL/GenBank/DDBJ databases">
        <authorList>
            <person name="Ploux O."/>
        </authorList>
    </citation>
    <scope>NUCLEOTIDE SEQUENCE [LARGE SCALE GENOMIC DNA]</scope>
    <source>
        <strain evidence="4">UK7</strain>
    </source>
</reference>
<gene>
    <name evidence="3" type="ORF">RCO7_06183</name>
</gene>
<dbReference type="Proteomes" id="UP000178129">
    <property type="component" value="Unassembled WGS sequence"/>
</dbReference>
<keyword evidence="4" id="KW-1185">Reference proteome</keyword>
<keyword evidence="2" id="KW-0812">Transmembrane</keyword>
<organism evidence="3 4">
    <name type="scientific">Rhynchosporium graminicola</name>
    <dbReference type="NCBI Taxonomy" id="2792576"/>
    <lineage>
        <taxon>Eukaryota</taxon>
        <taxon>Fungi</taxon>
        <taxon>Dikarya</taxon>
        <taxon>Ascomycota</taxon>
        <taxon>Pezizomycotina</taxon>
        <taxon>Leotiomycetes</taxon>
        <taxon>Helotiales</taxon>
        <taxon>Ploettnerulaceae</taxon>
        <taxon>Rhynchosporium</taxon>
    </lineage>
</organism>
<evidence type="ECO:0000313" key="4">
    <source>
        <dbReference type="Proteomes" id="UP000178129"/>
    </source>
</evidence>
<comment type="caution">
    <text evidence="3">The sequence shown here is derived from an EMBL/GenBank/DDBJ whole genome shotgun (WGS) entry which is preliminary data.</text>
</comment>
<evidence type="ECO:0000256" key="2">
    <source>
        <dbReference type="SAM" id="Phobius"/>
    </source>
</evidence>
<feature type="transmembrane region" description="Helical" evidence="2">
    <location>
        <begin position="95"/>
        <end position="117"/>
    </location>
</feature>
<feature type="region of interest" description="Disordered" evidence="1">
    <location>
        <begin position="1"/>
        <end position="34"/>
    </location>
</feature>
<dbReference type="InParanoid" id="A0A1E1KYP8"/>
<keyword evidence="2" id="KW-1133">Transmembrane helix</keyword>
<evidence type="ECO:0000313" key="3">
    <source>
        <dbReference type="EMBL" id="CZT03378.1"/>
    </source>
</evidence>
<dbReference type="EMBL" id="FJUW01000028">
    <property type="protein sequence ID" value="CZT03378.1"/>
    <property type="molecule type" value="Genomic_DNA"/>
</dbReference>
<feature type="compositionally biased region" description="Polar residues" evidence="1">
    <location>
        <begin position="15"/>
        <end position="29"/>
    </location>
</feature>
<proteinExistence type="predicted"/>
<sequence length="123" mass="13917">MGKPRKQPHVPRPSPLQQVQLTRPISQAPVSPGLVRDPICWKRFSAAVHASEEFDLERGRSDSTSTVDSKKKGERKRENDWLEQQRKEKRRCRTLCIVITLIVACLISGGAVAGWWFTQGPGR</sequence>
<name>A0A1E1KYP8_9HELO</name>